<organism evidence="3 4">
    <name type="scientific">Eiseniibacteriota bacterium</name>
    <dbReference type="NCBI Taxonomy" id="2212470"/>
    <lineage>
        <taxon>Bacteria</taxon>
        <taxon>Candidatus Eiseniibacteriota</taxon>
    </lineage>
</organism>
<keyword evidence="1" id="KW-1133">Transmembrane helix</keyword>
<name>A0A948RYR8_UNCEI</name>
<dbReference type="Gene3D" id="6.10.140.1340">
    <property type="match status" value="1"/>
</dbReference>
<evidence type="ECO:0000313" key="4">
    <source>
        <dbReference type="Proteomes" id="UP000777784"/>
    </source>
</evidence>
<keyword evidence="1" id="KW-0472">Membrane</keyword>
<feature type="transmembrane region" description="Helical" evidence="1">
    <location>
        <begin position="12"/>
        <end position="30"/>
    </location>
</feature>
<evidence type="ECO:0000313" key="3">
    <source>
        <dbReference type="EMBL" id="MBU2692087.1"/>
    </source>
</evidence>
<dbReference type="InterPro" id="IPR021309">
    <property type="entry name" value="YgaP-like_TM"/>
</dbReference>
<dbReference type="Pfam" id="PF11127">
    <property type="entry name" value="YgaP-like_TM"/>
    <property type="match status" value="1"/>
</dbReference>
<dbReference type="EMBL" id="JAHJDP010000084">
    <property type="protein sequence ID" value="MBU2692087.1"/>
    <property type="molecule type" value="Genomic_DNA"/>
</dbReference>
<feature type="transmembrane region" description="Helical" evidence="1">
    <location>
        <begin position="36"/>
        <end position="57"/>
    </location>
</feature>
<evidence type="ECO:0000256" key="1">
    <source>
        <dbReference type="SAM" id="Phobius"/>
    </source>
</evidence>
<proteinExistence type="predicted"/>
<comment type="caution">
    <text evidence="3">The sequence shown here is derived from an EMBL/GenBank/DDBJ whole genome shotgun (WGS) entry which is preliminary data.</text>
</comment>
<gene>
    <name evidence="3" type="ORF">KJ970_14295</name>
</gene>
<evidence type="ECO:0000259" key="2">
    <source>
        <dbReference type="Pfam" id="PF11127"/>
    </source>
</evidence>
<accession>A0A948RYR8</accession>
<feature type="domain" description="Inner membrane protein YgaP-like transmembrane" evidence="2">
    <location>
        <begin position="8"/>
        <end position="63"/>
    </location>
</feature>
<protein>
    <submittedName>
        <fullName evidence="3">DUF2892 domain-containing protein</fullName>
    </submittedName>
</protein>
<dbReference type="Proteomes" id="UP000777784">
    <property type="component" value="Unassembled WGS sequence"/>
</dbReference>
<dbReference type="AlphaFoldDB" id="A0A948RYR8"/>
<reference evidence="3" key="1">
    <citation type="submission" date="2021-05" db="EMBL/GenBank/DDBJ databases">
        <title>Energy efficiency and biological interactions define the core microbiome of deep oligotrophic groundwater.</title>
        <authorList>
            <person name="Mehrshad M."/>
            <person name="Lopez-Fernandez M."/>
            <person name="Bell E."/>
            <person name="Bernier-Latmani R."/>
            <person name="Bertilsson S."/>
            <person name="Dopson M."/>
        </authorList>
    </citation>
    <scope>NUCLEOTIDE SEQUENCE</scope>
    <source>
        <strain evidence="3">Modern_marine.mb.64</strain>
    </source>
</reference>
<sequence>MKNHQSSSMEMVIRRFAGVFILASLALGWWVHPGWFLFTAFVGVNLFQSSITGLCPLERMLRKAGVGQSAGSLQ</sequence>
<keyword evidence="1" id="KW-0812">Transmembrane</keyword>